<proteinExistence type="predicted"/>
<evidence type="ECO:0000313" key="1">
    <source>
        <dbReference type="EMBL" id="URD81055.1"/>
    </source>
</evidence>
<dbReference type="AlphaFoldDB" id="A0A9E7ENP2"/>
<keyword evidence="2" id="KW-1185">Reference proteome</keyword>
<reference evidence="1" key="1">
    <citation type="submission" date="2022-05" db="EMBL/GenBank/DDBJ databases">
        <title>The Musa troglodytarum L. genome provides insights into the mechanism of non-climacteric behaviour and enrichment of carotenoids.</title>
        <authorList>
            <person name="Wang J."/>
        </authorList>
    </citation>
    <scope>NUCLEOTIDE SEQUENCE</scope>
    <source>
        <tissue evidence="1">Leaf</tissue>
    </source>
</reference>
<dbReference type="EMBL" id="CP097503">
    <property type="protein sequence ID" value="URD81055.1"/>
    <property type="molecule type" value="Genomic_DNA"/>
</dbReference>
<accession>A0A9E7ENP2</accession>
<evidence type="ECO:0000313" key="2">
    <source>
        <dbReference type="Proteomes" id="UP001055439"/>
    </source>
</evidence>
<gene>
    <name evidence="1" type="ORF">MUK42_16356</name>
</gene>
<dbReference type="Proteomes" id="UP001055439">
    <property type="component" value="Chromosome 10"/>
</dbReference>
<organism evidence="1 2">
    <name type="scientific">Musa troglodytarum</name>
    <name type="common">fe'i banana</name>
    <dbReference type="NCBI Taxonomy" id="320322"/>
    <lineage>
        <taxon>Eukaryota</taxon>
        <taxon>Viridiplantae</taxon>
        <taxon>Streptophyta</taxon>
        <taxon>Embryophyta</taxon>
        <taxon>Tracheophyta</taxon>
        <taxon>Spermatophyta</taxon>
        <taxon>Magnoliopsida</taxon>
        <taxon>Liliopsida</taxon>
        <taxon>Zingiberales</taxon>
        <taxon>Musaceae</taxon>
        <taxon>Musa</taxon>
    </lineage>
</organism>
<protein>
    <submittedName>
        <fullName evidence="1">Uncharacterized protein</fullName>
    </submittedName>
</protein>
<name>A0A9E7ENP2_9LILI</name>
<sequence length="121" mass="13678">MVAVGLERRGQHTMNPWPGFMLHCVLFPGISFRSLLRCLSGLMVKRRSRCCRLLGFHEKKQRSGVESTVDFVVVLVPDDDALVTRTSNSRPPLLNSTQHMPPVTVSCCDLRTAQRSAQERR</sequence>